<organism evidence="2 3">
    <name type="scientific">Thalassiosira oceanica</name>
    <name type="common">Marine diatom</name>
    <dbReference type="NCBI Taxonomy" id="159749"/>
    <lineage>
        <taxon>Eukaryota</taxon>
        <taxon>Sar</taxon>
        <taxon>Stramenopiles</taxon>
        <taxon>Ochrophyta</taxon>
        <taxon>Bacillariophyta</taxon>
        <taxon>Coscinodiscophyceae</taxon>
        <taxon>Thalassiosirophycidae</taxon>
        <taxon>Thalassiosirales</taxon>
        <taxon>Thalassiosiraceae</taxon>
        <taxon>Thalassiosira</taxon>
    </lineage>
</organism>
<feature type="non-terminal residue" evidence="2">
    <location>
        <position position="1"/>
    </location>
</feature>
<feature type="compositionally biased region" description="Acidic residues" evidence="1">
    <location>
        <begin position="563"/>
        <end position="574"/>
    </location>
</feature>
<dbReference type="AlphaFoldDB" id="K0S2U6"/>
<evidence type="ECO:0000256" key="1">
    <source>
        <dbReference type="SAM" id="MobiDB-lite"/>
    </source>
</evidence>
<gene>
    <name evidence="2" type="ORF">THAOC_24945</name>
</gene>
<keyword evidence="3" id="KW-1185">Reference proteome</keyword>
<comment type="caution">
    <text evidence="2">The sequence shown here is derived from an EMBL/GenBank/DDBJ whole genome shotgun (WGS) entry which is preliminary data.</text>
</comment>
<evidence type="ECO:0000313" key="2">
    <source>
        <dbReference type="EMBL" id="EJK55331.1"/>
    </source>
</evidence>
<feature type="region of interest" description="Disordered" evidence="1">
    <location>
        <begin position="59"/>
        <end position="98"/>
    </location>
</feature>
<reference evidence="2 3" key="1">
    <citation type="journal article" date="2012" name="Genome Biol.">
        <title>Genome and low-iron response of an oceanic diatom adapted to chronic iron limitation.</title>
        <authorList>
            <person name="Lommer M."/>
            <person name="Specht M."/>
            <person name="Roy A.S."/>
            <person name="Kraemer L."/>
            <person name="Andreson R."/>
            <person name="Gutowska M.A."/>
            <person name="Wolf J."/>
            <person name="Bergner S.V."/>
            <person name="Schilhabel M.B."/>
            <person name="Klostermeier U.C."/>
            <person name="Beiko R.G."/>
            <person name="Rosenstiel P."/>
            <person name="Hippler M."/>
            <person name="Laroche J."/>
        </authorList>
    </citation>
    <scope>NUCLEOTIDE SEQUENCE [LARGE SCALE GENOMIC DNA]</scope>
    <source>
        <strain evidence="2 3">CCMP1005</strain>
    </source>
</reference>
<protein>
    <submittedName>
        <fullName evidence="2">Uncharacterized protein</fullName>
    </submittedName>
</protein>
<feature type="region of interest" description="Disordered" evidence="1">
    <location>
        <begin position="555"/>
        <end position="588"/>
    </location>
</feature>
<feature type="compositionally biased region" description="Polar residues" evidence="1">
    <location>
        <begin position="577"/>
        <end position="588"/>
    </location>
</feature>
<feature type="compositionally biased region" description="Low complexity" evidence="1">
    <location>
        <begin position="21"/>
        <end position="41"/>
    </location>
</feature>
<dbReference type="Proteomes" id="UP000266841">
    <property type="component" value="Unassembled WGS sequence"/>
</dbReference>
<sequence length="853" mass="94276">LSRTEVLNGNPAIQRLRARKAQLQQARQQQQQSTTSSAAPSAEDREDATDAFLRRNQLCQAKVPPANPGRLGGPGGQPLMKRMTSGDTALSPRKAHTEQKHLPTLGLAHVAARIAMEMDLQQTMTPHDPGSRPVQLNLERGTGQPNGGGENVGPTLNQVKLQSYTREQIETNDPKLQEWTPADERLRETYGDTIHHNDGAHLTGTVDPEDDATWQELYRQTITGSLPLYDLPNGKEENRYLDILAQIVEDVAAGKCNSEKLLCFPAFMLIKQFDSRNRNAKAVKELLSQRLDLWDKERYSALLRSVTDVWNRGNGTRSKKFDAMVKDGNLGAAMRFVEQKSGGGGGGKLYRHDDTDTKTGDQVIDVLRSKFPEPVIPEASHFDPSTSGPPEDTPPVYLSEEDILLRAKKLKSAAGMDGVDGQTARYWITSFGDRSKRLREALARIAMLLANGSPQYAMYRALNDARMLAADKEPGVRPLACGCIWMRLMAGAVIDSGLKVQARDACGNVQLCAGLGAGIEGNLHAVTRIFPQSAGWTEGEGTSNADIVEQLLTQSDEMRPDEGGPDDYDEEADADSTGGSRYEPNTDSELAKEFPEVLALWFADNEEDVGSARLNTQCLAYLVEHGPKEQGIEGAIREFEGGGQGWCTSLRALAEIAKTHPQSAHAAFTFCLQHKWMYMCRVIPGIAQLLEPLERVIREVWIPALLGSPPEELHRANVSRELLANAVRNGGLGIRNPIDTVERQHTTLISVTLTLVESIVRGEKLDMLAPLAHERKMKETLEFRDNIRLRYGLVPLNLEPICEDAASRVMWSTIYPVRREDRTRGDVSVYGFWARGTNCIFDVRVTDPSAKSY</sequence>
<proteinExistence type="predicted"/>
<dbReference type="EMBL" id="AGNL01034270">
    <property type="protein sequence ID" value="EJK55331.1"/>
    <property type="molecule type" value="Genomic_DNA"/>
</dbReference>
<name>K0S2U6_THAOC</name>
<feature type="region of interest" description="Disordered" evidence="1">
    <location>
        <begin position="21"/>
        <end position="47"/>
    </location>
</feature>
<evidence type="ECO:0000313" key="3">
    <source>
        <dbReference type="Proteomes" id="UP000266841"/>
    </source>
</evidence>
<dbReference type="OrthoDB" id="1676176at2759"/>
<accession>K0S2U6</accession>